<evidence type="ECO:0000256" key="3">
    <source>
        <dbReference type="ARBA" id="ARBA00004245"/>
    </source>
</evidence>
<keyword evidence="15" id="KW-0325">Glycoprotein</keyword>
<dbReference type="GO" id="GO:0045211">
    <property type="term" value="C:postsynaptic membrane"/>
    <property type="evidence" value="ECO:0007669"/>
    <property type="project" value="UniProtKB-SubCell"/>
</dbReference>
<dbReference type="InterPro" id="IPR008465">
    <property type="entry name" value="DAG1_C"/>
</dbReference>
<dbReference type="InterPro" id="IPR030398">
    <property type="entry name" value="SEA_DG_dom"/>
</dbReference>
<evidence type="ECO:0000256" key="11">
    <source>
        <dbReference type="ARBA" id="ARBA00022729"/>
    </source>
</evidence>
<dbReference type="Pfam" id="PF05345">
    <property type="entry name" value="He_PIG"/>
    <property type="match status" value="2"/>
</dbReference>
<evidence type="ECO:0000256" key="15">
    <source>
        <dbReference type="ARBA" id="ARBA00023180"/>
    </source>
</evidence>
<evidence type="ECO:0000256" key="22">
    <source>
        <dbReference type="ARBA" id="ARBA00030092"/>
    </source>
</evidence>
<name>A0A8I6S370_CIMLE</name>
<keyword evidence="9" id="KW-0597">Phosphoprotein</keyword>
<evidence type="ECO:0000256" key="16">
    <source>
        <dbReference type="ARBA" id="ARBA00023212"/>
    </source>
</evidence>
<dbReference type="GeneID" id="106670455"/>
<evidence type="ECO:0000256" key="25">
    <source>
        <dbReference type="SAM" id="MobiDB-lite"/>
    </source>
</evidence>
<dbReference type="SUPFAM" id="SSF49313">
    <property type="entry name" value="Cadherin-like"/>
    <property type="match status" value="3"/>
</dbReference>
<dbReference type="SUPFAM" id="SSF111006">
    <property type="entry name" value="Dystroglycan, domain 2"/>
    <property type="match status" value="1"/>
</dbReference>
<feature type="transmembrane region" description="Helical" evidence="26">
    <location>
        <begin position="953"/>
        <end position="979"/>
    </location>
</feature>
<reference evidence="28" key="1">
    <citation type="submission" date="2022-01" db="UniProtKB">
        <authorList>
            <consortium name="EnsemblMetazoa"/>
        </authorList>
    </citation>
    <scope>IDENTIFICATION</scope>
</reference>
<dbReference type="GO" id="GO:0021675">
    <property type="term" value="P:nerve development"/>
    <property type="evidence" value="ECO:0007669"/>
    <property type="project" value="TreeGrafter"/>
</dbReference>
<keyword evidence="17" id="KW-0539">Nucleus</keyword>
<evidence type="ECO:0000256" key="1">
    <source>
        <dbReference type="ARBA" id="ARBA00004135"/>
    </source>
</evidence>
<dbReference type="GO" id="GO:0005509">
    <property type="term" value="F:calcium ion binding"/>
    <property type="evidence" value="ECO:0007669"/>
    <property type="project" value="InterPro"/>
</dbReference>
<evidence type="ECO:0000256" key="10">
    <source>
        <dbReference type="ARBA" id="ARBA00022692"/>
    </source>
</evidence>
<dbReference type="Gene3D" id="3.30.70.1040">
    <property type="entry name" value="Dystroglycan, domain 2"/>
    <property type="match status" value="1"/>
</dbReference>
<evidence type="ECO:0000256" key="4">
    <source>
        <dbReference type="ARBA" id="ARBA00004251"/>
    </source>
</evidence>
<sequence length="1087" mass="122161">MIRRKVQRTNMDFLYYFWTFILIVPTLIISQDDFGFEEIKHNPLQRLWGVPDTTAQVGHLFHYQIPKTAFEGNIARFKAYSEKEGSLPSWLTFHEKSGILEGVATDEQLGEHYITVKAYDEDFHSNVKDIFAVEVLSKSNSMLYNKEYCKHLEEKTVLALVLDANFHHINPKERVLIIKNIAGFFNLEVGSIYLGHLSAKNEILNDLNDAVIDAGPGNVITRKSQSSSIIQWQVGCNGKIWNKLKHLVANVKVAAKDGTLAEVIQRPVIGWKLVKEESDFRKRRQINGKPHSHDENNTPKMITLNETPAFQVDPTPTLTPYSSNDFTDDNIEDIPSRIIVAITETPIFPFNPSPLYEPSSSSSHRHRHHRSALESLTNMYTLSTPTYIPERPGLTSVQVDQIVSSEILPTASSSVVTPTSPPFPTDSAVGREQDINSTSDSLDENSSWSISIAPSEPTLPDFNPEKNIEETREDEFFDVKNNPPSIIQRLEKKLITAGKSLKYQIPESVFNDPEDGNTRNLRVHLLAEDGEPLREDSWIQFSEDTQEIIALPLEEHISKWVFYLNATDSGNLTVGDRIEVNVQNHKGKRTVNHAISAKLLSVPTQISLLWQLSFLDAISKALSDPNSSQITVLKITTDPIVFTWTNDSLVRPDCSSTTIDQIYEKLLDENTGLQSILANEIKIDRIDWEDRGQCKSVLPKVPFPEENFPPVNRNQVDYLNATVGQLLVFTVPDDTFYDPEDGGTRQLKLSLVTIDRNPIPPSHWLQFDVKNQEFYGIPMPVNVGQIEYQLICEDKEGLTTNDGLVVNVHPAPRILYNVEFSMKLSLDYSIFMENPTLQRIFVQKLAAIFKDHNTNAIVLSGFTPGSTVITWHNKSLPTNLCPDNEIVQLRKILLGDDEKVTPHVIQLMLPEFQVLGARLTPTGLCQGALTEISPNGGETATSDVTAVSQGEQYIIGLLIPAIVIAVMLLCAGLVACILYRRRRTGKMSVGDEDERQTFRSKGIPVIFQDELDERPEPTNKSPVIMKEEKPPLPPPEYQRGSPLVTTALLSDTEDSPYQPPPPFTTSRDSARPKPTPTYRMPPPYVPP</sequence>
<dbReference type="InterPro" id="IPR041631">
    <property type="entry name" value="Alpha_DG1_N2"/>
</dbReference>
<dbReference type="CDD" id="cd11303">
    <property type="entry name" value="Dystroglycan_repeat"/>
    <property type="match status" value="1"/>
</dbReference>
<organism evidence="28 29">
    <name type="scientific">Cimex lectularius</name>
    <name type="common">Bed bug</name>
    <name type="synonym">Acanthia lectularia</name>
    <dbReference type="NCBI Taxonomy" id="79782"/>
    <lineage>
        <taxon>Eukaryota</taxon>
        <taxon>Metazoa</taxon>
        <taxon>Ecdysozoa</taxon>
        <taxon>Arthropoda</taxon>
        <taxon>Hexapoda</taxon>
        <taxon>Insecta</taxon>
        <taxon>Pterygota</taxon>
        <taxon>Neoptera</taxon>
        <taxon>Paraneoptera</taxon>
        <taxon>Hemiptera</taxon>
        <taxon>Heteroptera</taxon>
        <taxon>Panheteroptera</taxon>
        <taxon>Cimicomorpha</taxon>
        <taxon>Cimicidae</taxon>
        <taxon>Cimex</taxon>
    </lineage>
</organism>
<evidence type="ECO:0000256" key="2">
    <source>
        <dbReference type="ARBA" id="ARBA00004239"/>
    </source>
</evidence>
<comment type="subcellular location">
    <subcellularLocation>
        <location evidence="1">Cell membrane</location>
        <location evidence="1">Sarcolemma</location>
    </subcellularLocation>
    <subcellularLocation>
        <location evidence="4">Cell membrane</location>
        <topology evidence="4">Single-pass type I membrane protein</topology>
    </subcellularLocation>
    <subcellularLocation>
        <location evidence="3">Cytoplasm</location>
        <location evidence="3">Cytoskeleton</location>
    </subcellularLocation>
    <subcellularLocation>
        <location evidence="5">Nucleus</location>
        <location evidence="5">Nucleoplasm</location>
    </subcellularLocation>
    <subcellularLocation>
        <location evidence="24">Postsynaptic cell membrane</location>
    </subcellularLocation>
    <subcellularLocation>
        <location evidence="2">Secreted</location>
        <location evidence="2">Extracellular space</location>
    </subcellularLocation>
</comment>
<feature type="compositionally biased region" description="Polar residues" evidence="25">
    <location>
        <begin position="435"/>
        <end position="452"/>
    </location>
</feature>
<dbReference type="GO" id="GO:0005576">
    <property type="term" value="C:extracellular region"/>
    <property type="evidence" value="ECO:0007669"/>
    <property type="project" value="UniProtKB-SubCell"/>
</dbReference>
<dbReference type="EnsemblMetazoa" id="XM_014400816.2">
    <property type="protein sequence ID" value="XP_014256302.1"/>
    <property type="gene ID" value="LOC106670455"/>
</dbReference>
<evidence type="ECO:0000313" key="28">
    <source>
        <dbReference type="EnsemblMetazoa" id="XP_014256302.1"/>
    </source>
</evidence>
<dbReference type="PANTHER" id="PTHR21559:SF21">
    <property type="entry name" value="DYSTROGLYCAN 1"/>
    <property type="match status" value="1"/>
</dbReference>
<dbReference type="PROSITE" id="PS51699">
    <property type="entry name" value="SEA_DG"/>
    <property type="match status" value="2"/>
</dbReference>
<keyword evidence="18" id="KW-0628">Postsynaptic cell membrane</keyword>
<evidence type="ECO:0000313" key="29">
    <source>
        <dbReference type="Proteomes" id="UP000494040"/>
    </source>
</evidence>
<keyword evidence="11" id="KW-0732">Signal</keyword>
<dbReference type="GO" id="GO:0042383">
    <property type="term" value="C:sarcolemma"/>
    <property type="evidence" value="ECO:0007669"/>
    <property type="project" value="UniProtKB-SubCell"/>
</dbReference>
<evidence type="ECO:0000256" key="7">
    <source>
        <dbReference type="ARBA" id="ARBA00022490"/>
    </source>
</evidence>
<keyword evidence="7" id="KW-0963">Cytoplasm</keyword>
<keyword evidence="10 26" id="KW-0812">Transmembrane</keyword>
<evidence type="ECO:0000259" key="27">
    <source>
        <dbReference type="PROSITE" id="PS51699"/>
    </source>
</evidence>
<dbReference type="InterPro" id="IPR027468">
    <property type="entry name" value="Alpha-dystroglycan_domain_2"/>
</dbReference>
<evidence type="ECO:0000256" key="6">
    <source>
        <dbReference type="ARBA" id="ARBA00022475"/>
    </source>
</evidence>
<dbReference type="CTD" id="36773"/>
<feature type="region of interest" description="Disordered" evidence="25">
    <location>
        <begin position="413"/>
        <end position="464"/>
    </location>
</feature>
<feature type="transmembrane region" description="Helical" evidence="26">
    <location>
        <begin position="12"/>
        <end position="30"/>
    </location>
</feature>
<dbReference type="SMART" id="SM00736">
    <property type="entry name" value="CADG"/>
    <property type="match status" value="3"/>
</dbReference>
<evidence type="ECO:0000256" key="8">
    <source>
        <dbReference type="ARBA" id="ARBA00022525"/>
    </source>
</evidence>
<comment type="function">
    <text evidence="19">The dystroglycan complex is involved in a number of processes including laminin and basement membrane assembly, sarcolemmal stability, cell survival, peripheral nerve myelination, nodal structure, cell migration, and epithelial polarization.</text>
</comment>
<dbReference type="GO" id="GO:0002009">
    <property type="term" value="P:morphogenesis of an epithelium"/>
    <property type="evidence" value="ECO:0007669"/>
    <property type="project" value="TreeGrafter"/>
</dbReference>
<dbReference type="Pfam" id="PF18424">
    <property type="entry name" value="a_DG1_N2"/>
    <property type="match status" value="1"/>
</dbReference>
<evidence type="ECO:0000256" key="18">
    <source>
        <dbReference type="ARBA" id="ARBA00023257"/>
    </source>
</evidence>
<keyword evidence="13" id="KW-0770">Synapse</keyword>
<dbReference type="GO" id="GO:0005654">
    <property type="term" value="C:nucleoplasm"/>
    <property type="evidence" value="ECO:0007669"/>
    <property type="project" value="UniProtKB-SubCell"/>
</dbReference>
<keyword evidence="12 26" id="KW-1133">Transmembrane helix</keyword>
<evidence type="ECO:0000256" key="24">
    <source>
        <dbReference type="ARBA" id="ARBA00034100"/>
    </source>
</evidence>
<dbReference type="Proteomes" id="UP000494040">
    <property type="component" value="Unassembled WGS sequence"/>
</dbReference>
<evidence type="ECO:0000256" key="17">
    <source>
        <dbReference type="ARBA" id="ARBA00023242"/>
    </source>
</evidence>
<evidence type="ECO:0000256" key="13">
    <source>
        <dbReference type="ARBA" id="ARBA00023018"/>
    </source>
</evidence>
<evidence type="ECO:0000256" key="26">
    <source>
        <dbReference type="SAM" id="Phobius"/>
    </source>
</evidence>
<keyword evidence="29" id="KW-1185">Reference proteome</keyword>
<dbReference type="InterPro" id="IPR013783">
    <property type="entry name" value="Ig-like_fold"/>
</dbReference>
<dbReference type="Pfam" id="PF05454">
    <property type="entry name" value="DAG1"/>
    <property type="match status" value="2"/>
</dbReference>
<feature type="compositionally biased region" description="Pro residues" evidence="25">
    <location>
        <begin position="1073"/>
        <end position="1087"/>
    </location>
</feature>
<evidence type="ECO:0000256" key="21">
    <source>
        <dbReference type="ARBA" id="ARBA00026224"/>
    </source>
</evidence>
<dbReference type="GO" id="GO:0007411">
    <property type="term" value="P:axon guidance"/>
    <property type="evidence" value="ECO:0007669"/>
    <property type="project" value="TreeGrafter"/>
</dbReference>
<evidence type="ECO:0000256" key="19">
    <source>
        <dbReference type="ARBA" id="ARBA00023567"/>
    </source>
</evidence>
<dbReference type="AlphaFoldDB" id="A0A8I6S370"/>
<dbReference type="GO" id="GO:0016011">
    <property type="term" value="C:dystroglycan complex"/>
    <property type="evidence" value="ECO:0007669"/>
    <property type="project" value="TreeGrafter"/>
</dbReference>
<dbReference type="InterPro" id="IPR015919">
    <property type="entry name" value="Cadherin-like_sf"/>
</dbReference>
<evidence type="ECO:0000256" key="23">
    <source>
        <dbReference type="ARBA" id="ARBA00031034"/>
    </source>
</evidence>
<feature type="domain" description="Peptidase S72" evidence="27">
    <location>
        <begin position="588"/>
        <end position="693"/>
    </location>
</feature>
<keyword evidence="14" id="KW-1015">Disulfide bond</keyword>
<accession>A0A8I6S370</accession>
<dbReference type="Gene3D" id="2.60.40.10">
    <property type="entry name" value="Immunoglobulins"/>
    <property type="match status" value="3"/>
</dbReference>
<evidence type="ECO:0000256" key="12">
    <source>
        <dbReference type="ARBA" id="ARBA00022989"/>
    </source>
</evidence>
<dbReference type="OMA" id="WRLGCSL"/>
<evidence type="ECO:0000256" key="14">
    <source>
        <dbReference type="ARBA" id="ARBA00023157"/>
    </source>
</evidence>
<dbReference type="GO" id="GO:0043236">
    <property type="term" value="F:laminin binding"/>
    <property type="evidence" value="ECO:0007669"/>
    <property type="project" value="TreeGrafter"/>
</dbReference>
<keyword evidence="16" id="KW-0206">Cytoskeleton</keyword>
<dbReference type="GO" id="GO:0005856">
    <property type="term" value="C:cytoskeleton"/>
    <property type="evidence" value="ECO:0007669"/>
    <property type="project" value="UniProtKB-SubCell"/>
</dbReference>
<dbReference type="InterPro" id="IPR006644">
    <property type="entry name" value="Cadg"/>
</dbReference>
<comment type="function">
    <text evidence="20">Transmembrane protein that plays important roles in connecting the extracellular matrix to the cytoskeleton. Acts as a cell adhesion receptor in both muscle and non-muscle tissues. Receptor for both DMD and UTRN and, through these interactions, scaffolds axin to the cytoskeleton. Also functions in cell adhesion-mediated signaling and implicated in cell polarity.</text>
</comment>
<protein>
    <recommendedName>
        <fullName evidence="21">Dystroglycan 1</fullName>
    </recommendedName>
    <alternativeName>
        <fullName evidence="23">Dystroglycan</fullName>
    </alternativeName>
    <alternativeName>
        <fullName evidence="22">Dystrophin-associated glycoprotein 1</fullName>
    </alternativeName>
</protein>
<evidence type="ECO:0000256" key="5">
    <source>
        <dbReference type="ARBA" id="ARBA00004642"/>
    </source>
</evidence>
<dbReference type="PANTHER" id="PTHR21559">
    <property type="entry name" value="DYSTROGLYCAN-RELATED"/>
    <property type="match status" value="1"/>
</dbReference>
<proteinExistence type="predicted"/>
<evidence type="ECO:0000256" key="20">
    <source>
        <dbReference type="ARBA" id="ARBA00024991"/>
    </source>
</evidence>
<evidence type="ECO:0000256" key="9">
    <source>
        <dbReference type="ARBA" id="ARBA00022553"/>
    </source>
</evidence>
<dbReference type="KEGG" id="clec:106670455"/>
<keyword evidence="26" id="KW-0472">Membrane</keyword>
<keyword evidence="8" id="KW-0964">Secreted</keyword>
<dbReference type="OrthoDB" id="5990676at2759"/>
<feature type="domain" description="Peptidase S72" evidence="27">
    <location>
        <begin position="815"/>
        <end position="924"/>
    </location>
</feature>
<dbReference type="RefSeq" id="XP_014256302.1">
    <property type="nucleotide sequence ID" value="XM_014400816.2"/>
</dbReference>
<feature type="region of interest" description="Disordered" evidence="25">
    <location>
        <begin position="1000"/>
        <end position="1087"/>
    </location>
</feature>
<keyword evidence="6" id="KW-1003">Cell membrane</keyword>